<evidence type="ECO:0000256" key="1">
    <source>
        <dbReference type="ARBA" id="ARBA00005725"/>
    </source>
</evidence>
<dbReference type="GO" id="GO:0016491">
    <property type="term" value="F:oxidoreductase activity"/>
    <property type="evidence" value="ECO:0007669"/>
    <property type="project" value="UniProtKB-KW"/>
</dbReference>
<accession>A0A177F3S7</accession>
<evidence type="ECO:0000313" key="5">
    <source>
        <dbReference type="EMBL" id="OAG38888.1"/>
    </source>
</evidence>
<keyword evidence="3" id="KW-0560">Oxidoreductase</keyword>
<dbReference type="OrthoDB" id="10000533at2759"/>
<name>A0A177F3S7_9EURO</name>
<dbReference type="InterPro" id="IPR016040">
    <property type="entry name" value="NAD(P)-bd_dom"/>
</dbReference>
<proteinExistence type="inferred from homology"/>
<dbReference type="InterPro" id="IPR036291">
    <property type="entry name" value="NAD(P)-bd_dom_sf"/>
</dbReference>
<dbReference type="RefSeq" id="XP_022510840.1">
    <property type="nucleotide sequence ID" value="XM_022656878.1"/>
</dbReference>
<evidence type="ECO:0000313" key="6">
    <source>
        <dbReference type="Proteomes" id="UP000077002"/>
    </source>
</evidence>
<evidence type="ECO:0000256" key="2">
    <source>
        <dbReference type="ARBA" id="ARBA00022857"/>
    </source>
</evidence>
<keyword evidence="6" id="KW-1185">Reference proteome</keyword>
<dbReference type="Proteomes" id="UP000077002">
    <property type="component" value="Unassembled WGS sequence"/>
</dbReference>
<dbReference type="GeneID" id="34602077"/>
<dbReference type="AlphaFoldDB" id="A0A177F3S7"/>
<dbReference type="EMBL" id="LVKK01000050">
    <property type="protein sequence ID" value="OAG38888.1"/>
    <property type="molecule type" value="Genomic_DNA"/>
</dbReference>
<evidence type="ECO:0000259" key="4">
    <source>
        <dbReference type="Pfam" id="PF13460"/>
    </source>
</evidence>
<dbReference type="InterPro" id="IPR051609">
    <property type="entry name" value="NmrA/Isoflavone_reductase-like"/>
</dbReference>
<dbReference type="Pfam" id="PF13460">
    <property type="entry name" value="NAD_binding_10"/>
    <property type="match status" value="1"/>
</dbReference>
<dbReference type="PANTHER" id="PTHR47706:SF4">
    <property type="entry name" value="NMRA-LIKE DOMAIN-CONTAINING PROTEIN"/>
    <property type="match status" value="1"/>
</dbReference>
<protein>
    <recommendedName>
        <fullName evidence="4">NAD(P)-binding domain-containing protein</fullName>
    </recommendedName>
</protein>
<dbReference type="Gene3D" id="3.40.50.720">
    <property type="entry name" value="NAD(P)-binding Rossmann-like Domain"/>
    <property type="match status" value="1"/>
</dbReference>
<organism evidence="5 6">
    <name type="scientific">Fonsecaea monophora</name>
    <dbReference type="NCBI Taxonomy" id="254056"/>
    <lineage>
        <taxon>Eukaryota</taxon>
        <taxon>Fungi</taxon>
        <taxon>Dikarya</taxon>
        <taxon>Ascomycota</taxon>
        <taxon>Pezizomycotina</taxon>
        <taxon>Eurotiomycetes</taxon>
        <taxon>Chaetothyriomycetidae</taxon>
        <taxon>Chaetothyriales</taxon>
        <taxon>Herpotrichiellaceae</taxon>
        <taxon>Fonsecaea</taxon>
    </lineage>
</organism>
<dbReference type="SUPFAM" id="SSF51735">
    <property type="entry name" value="NAD(P)-binding Rossmann-fold domains"/>
    <property type="match status" value="1"/>
</dbReference>
<evidence type="ECO:0000256" key="3">
    <source>
        <dbReference type="ARBA" id="ARBA00023002"/>
    </source>
</evidence>
<keyword evidence="2" id="KW-0521">NADP</keyword>
<sequence>MITVAVAGATGGVGRSILDHVEQSHKFRVIVLTRKASEASVSEAGTRYLHVDYDDVEGLADILTTHNVHTVVSTIGISSPDTSAAQCNLIRAADKSGATKRLIPSEFWAKTVPDLQRTGTNSHGVALLSLLPLDPTVQWWLDAASLLESSSLQYTRISCGWFMDYWGMPHVKTHLSDYSWAIDVFNRKAAIPGDGANVLSLTLIGDVARAILLLLEAEDWPEWTFAVGDSVTFHEFVSIAKRVRGGALFEITHDTLDDLNQGKVTILPNPGSAAWDASPSETAARKESLILFGKLYVSGVWDLSKEPQFSTRCPEWRPKKLGQFLEEVWLGRP</sequence>
<comment type="similarity">
    <text evidence="1">Belongs to the NmrA-type oxidoreductase family. Isoflavone reductase subfamily.</text>
</comment>
<dbReference type="PANTHER" id="PTHR47706">
    <property type="entry name" value="NMRA-LIKE FAMILY PROTEIN"/>
    <property type="match status" value="1"/>
</dbReference>
<reference evidence="5 6" key="1">
    <citation type="submission" date="2016-03" db="EMBL/GenBank/DDBJ databases">
        <title>Draft genome sequence of the Fonsecaea monophora CBS 269.37.</title>
        <authorList>
            <person name="Bombassaro A."/>
            <person name="Vinicius W.A."/>
            <person name="De Hoog S."/>
            <person name="Sun J."/>
            <person name="Souza E.M."/>
            <person name="Raittz R.T."/>
            <person name="Costa F."/>
            <person name="Leao A.C."/>
            <person name="Tadra-Sfeir M.Z."/>
            <person name="Baura V."/>
            <person name="Balsanelli E."/>
            <person name="Pedrosa F.O."/>
            <person name="Moreno L.F."/>
            <person name="Steffens M.B."/>
            <person name="Xi L."/>
            <person name="Bocca A.L."/>
            <person name="Felipe M.S."/>
            <person name="Teixeira M."/>
            <person name="Telles Filho F.Q."/>
            <person name="Azevedo C.M."/>
            <person name="Gomes R."/>
            <person name="Vicente V.A."/>
        </authorList>
    </citation>
    <scope>NUCLEOTIDE SEQUENCE [LARGE SCALE GENOMIC DNA]</scope>
    <source>
        <strain evidence="5 6">CBS 269.37</strain>
    </source>
</reference>
<feature type="domain" description="NAD(P)-binding" evidence="4">
    <location>
        <begin position="8"/>
        <end position="164"/>
    </location>
</feature>
<gene>
    <name evidence="5" type="ORF">AYO21_06919</name>
</gene>
<comment type="caution">
    <text evidence="5">The sequence shown here is derived from an EMBL/GenBank/DDBJ whole genome shotgun (WGS) entry which is preliminary data.</text>
</comment>